<feature type="domain" description="NACHT" evidence="3">
    <location>
        <begin position="371"/>
        <end position="514"/>
    </location>
</feature>
<comment type="caution">
    <text evidence="4">The sequence shown here is derived from an EMBL/GenBank/DDBJ whole genome shotgun (WGS) entry which is preliminary data.</text>
</comment>
<evidence type="ECO:0000313" key="5">
    <source>
        <dbReference type="Proteomes" id="UP000614610"/>
    </source>
</evidence>
<dbReference type="InterPro" id="IPR000845">
    <property type="entry name" value="Nucleoside_phosphorylase_d"/>
</dbReference>
<dbReference type="GO" id="GO:0003824">
    <property type="term" value="F:catalytic activity"/>
    <property type="evidence" value="ECO:0007669"/>
    <property type="project" value="InterPro"/>
</dbReference>
<dbReference type="SUPFAM" id="SSF52540">
    <property type="entry name" value="P-loop containing nucleoside triphosphate hydrolases"/>
    <property type="match status" value="1"/>
</dbReference>
<reference evidence="4" key="1">
    <citation type="submission" date="2019-06" db="EMBL/GenBank/DDBJ databases">
        <authorList>
            <person name="Palmer J.M."/>
        </authorList>
    </citation>
    <scope>NUCLEOTIDE SEQUENCE</scope>
    <source>
        <strain evidence="4">TWF679</strain>
    </source>
</reference>
<dbReference type="InterPro" id="IPR011044">
    <property type="entry name" value="Quino_amine_DH_bsu"/>
</dbReference>
<dbReference type="InterPro" id="IPR001680">
    <property type="entry name" value="WD40_rpt"/>
</dbReference>
<gene>
    <name evidence="4" type="ORF">TWF679_006411</name>
</gene>
<dbReference type="GO" id="GO:0009116">
    <property type="term" value="P:nucleoside metabolic process"/>
    <property type="evidence" value="ECO:0007669"/>
    <property type="project" value="InterPro"/>
</dbReference>
<dbReference type="SUPFAM" id="SSF50969">
    <property type="entry name" value="YVTN repeat-like/Quinoprotein amine dehydrogenase"/>
    <property type="match status" value="1"/>
</dbReference>
<evidence type="ECO:0000256" key="1">
    <source>
        <dbReference type="ARBA" id="ARBA00022737"/>
    </source>
</evidence>
<organism evidence="4 5">
    <name type="scientific">Orbilia oligospora</name>
    <name type="common">Nematode-trapping fungus</name>
    <name type="synonym">Arthrobotrys oligospora</name>
    <dbReference type="NCBI Taxonomy" id="2813651"/>
    <lineage>
        <taxon>Eukaryota</taxon>
        <taxon>Fungi</taxon>
        <taxon>Dikarya</taxon>
        <taxon>Ascomycota</taxon>
        <taxon>Pezizomycotina</taxon>
        <taxon>Orbiliomycetes</taxon>
        <taxon>Orbiliales</taxon>
        <taxon>Orbiliaceae</taxon>
        <taxon>Orbilia</taxon>
    </lineage>
</organism>
<dbReference type="SUPFAM" id="SSF82171">
    <property type="entry name" value="DPP6 N-terminal domain-like"/>
    <property type="match status" value="1"/>
</dbReference>
<dbReference type="InterPro" id="IPR053137">
    <property type="entry name" value="NLR-like"/>
</dbReference>
<dbReference type="PROSITE" id="PS50082">
    <property type="entry name" value="WD_REPEATS_2"/>
    <property type="match status" value="2"/>
</dbReference>
<dbReference type="PROSITE" id="PS50837">
    <property type="entry name" value="NACHT"/>
    <property type="match status" value="1"/>
</dbReference>
<dbReference type="PANTHER" id="PTHR46082:SF11">
    <property type="entry name" value="AAA+ ATPASE DOMAIN-CONTAINING PROTEIN-RELATED"/>
    <property type="match status" value="1"/>
</dbReference>
<dbReference type="InterPro" id="IPR007111">
    <property type="entry name" value="NACHT_NTPase"/>
</dbReference>
<dbReference type="Pfam" id="PF01048">
    <property type="entry name" value="PNP_UDP_1"/>
    <property type="match status" value="1"/>
</dbReference>
<name>A0A8H8VA68_ORBOL</name>
<evidence type="ECO:0000313" key="4">
    <source>
        <dbReference type="EMBL" id="KAF3211607.1"/>
    </source>
</evidence>
<dbReference type="SUPFAM" id="SSF53167">
    <property type="entry name" value="Purine and uridine phosphorylases"/>
    <property type="match status" value="1"/>
</dbReference>
<dbReference type="Gene3D" id="2.130.10.10">
    <property type="entry name" value="YVTN repeat-like/Quinoprotein amine dehydrogenase"/>
    <property type="match status" value="2"/>
</dbReference>
<dbReference type="EMBL" id="WIWT01000033">
    <property type="protein sequence ID" value="KAF3211607.1"/>
    <property type="molecule type" value="Genomic_DNA"/>
</dbReference>
<keyword evidence="1" id="KW-0677">Repeat</keyword>
<dbReference type="Proteomes" id="UP000614610">
    <property type="component" value="Unassembled WGS sequence"/>
</dbReference>
<sequence>MDLDLDTEDYTIGWICALPLELEAATAVLDKIHPELPIPDKNDTNSYKFGQVGSYNIVLACLPSGSMGTTSAAVVVANMHRSFPFVGNCLMVGIGGGAPLLPQNDIRLGDVVVGIPKGNYGGVLPYLFGKTMQEGKFVQTGRYLNGPPTLFLNAISKLRSEQDSGIHTILADALSKEPVSGKSARPRLDHLYEMDYDHLDETKPCSDCDSSKLVTRPVRHERQHQSYIHYGLIASGDQVMRHGMTRDKLSREQDVLCFEMEAEGIANTLPLLVIRGICDYADSHKNKVWQPHAALVAAAFAKVLMLCLPVRDSNEGSRTSKIRISLPVAKGATFGSFGTEGEPMCLEHTREDLLRIVTDWANASDIQTTKQIFWLSGGAGTGKSTIARTVAKFLKDQDLLGGSFFFRRGTEDCSRAEKFITTLAADLRSHIRGVSAGILKALRKDPRITEKNLGEQFEELVRKPLMEAKPIRRTTLVIDALDECENENHVLAIVRFLALLTDIDCSIQVFITSRGETFINDIFKALPQVVQKRVLHDVEELEIESDIRVFFQHELATIRTKSGLTEGWPTVTEIESLVKIVSPLFIVAANICRFLDDRRFRPDIQLYNLLGCESGPIIMEANADKSLQWTYRHILTQSLAGTTRFQRATIIREFKGIIGIIVLLEQPLSLPCLSRLISMDRKDVETRLEGFHSVLNIPTDPDGPIRTLHLSFREFLLDVDMKTNNPFWQDEHEIHRNIAQYCIKLMRDRLKKNICGLRSPGVFRSEVPSSAISQALTGDIAYACRYWVTHLVKAQDELKDEDEIHQFLQNFCLEWLEATSLLDLYSNNIYAITALKSILSINEATQLGDYLYDLGRFVQYNTDIITKAPMQVYHSALLRSPTESLVRKRFFGTHLRWVKVAPNVGKNWEPWTHIFEDGKYAGIVKFSHDSRYFATHTYWPKCITIRDCTSGALRQKIKLDTDWAKGFHAMEFLPDGQSLVIVVSTKVHVLDLDSGKCLGCFDTIKKPTQQLFLSTRLRLAGPGGGHMVRLSPGGRFAVVAGSDNVVTMWSIDSQEVVQSFDFPVDVQITGLEISPNLEFIAALSYPSTLSLQNTRSCALFRNEGIDFIRPAKLKFSPDSRYLVYVVDGPNDNTGPFMVSRRLDSKLGLQEQRLYRTNFNPALWVWEFVSNEKVALSGLKDGSIEIWDLHAGTKVKRLFAHRGEMISSITISPNHRLLAASGNRTGVRLRDISPQELGSNVPVASRPDQCKDLDSDLHRNPHLVLDPNFDRNFDMPQRSSEVKDLDIQSICRSPDGNTLAIRLRVGHGEFQMAFYNLSSGGVVLQSRSKTFADRNFSFAGGSMESSYGWFSPDGKIFITTGHSSIFAEDISNWLVLIFDTKSLKGEPVQLLQVDWKKTIRGVSLSCKGDLLAAHLGFYQDSKVDTHIWRTDNWTRVQVTGKYEPVPQLTDIAPKTTYLPNVESKTGYTIKTELGPVCFHMLVPKDGCKELSKDSRPRCELDLDLDLDQGWIIRGRTKDKILWMPAEFYSEMTKYWLDCSQSICTIIWKSPRFSVHTVDDGLHVLALSFWSFQKYEASYRHY</sequence>
<feature type="repeat" description="WD" evidence="2">
    <location>
        <begin position="1167"/>
        <end position="1196"/>
    </location>
</feature>
<protein>
    <recommendedName>
        <fullName evidence="3">NACHT domain-containing protein</fullName>
    </recommendedName>
</protein>
<dbReference type="InterPro" id="IPR015943">
    <property type="entry name" value="WD40/YVTN_repeat-like_dom_sf"/>
</dbReference>
<keyword evidence="2" id="KW-0853">WD repeat</keyword>
<dbReference type="InterPro" id="IPR027417">
    <property type="entry name" value="P-loop_NTPase"/>
</dbReference>
<evidence type="ECO:0000259" key="3">
    <source>
        <dbReference type="PROSITE" id="PS50837"/>
    </source>
</evidence>
<accession>A0A8H8VA68</accession>
<dbReference type="Pfam" id="PF24883">
    <property type="entry name" value="NPHP3_N"/>
    <property type="match status" value="1"/>
</dbReference>
<dbReference type="Pfam" id="PF00400">
    <property type="entry name" value="WD40"/>
    <property type="match status" value="1"/>
</dbReference>
<dbReference type="InterPro" id="IPR035994">
    <property type="entry name" value="Nucleoside_phosphorylase_sf"/>
</dbReference>
<proteinExistence type="predicted"/>
<evidence type="ECO:0000256" key="2">
    <source>
        <dbReference type="PROSITE-ProRule" id="PRU00221"/>
    </source>
</evidence>
<dbReference type="OrthoDB" id="443402at2759"/>
<dbReference type="SMART" id="SM00320">
    <property type="entry name" value="WD40"/>
    <property type="match status" value="3"/>
</dbReference>
<dbReference type="Gene3D" id="3.40.50.1580">
    <property type="entry name" value="Nucleoside phosphorylase domain"/>
    <property type="match status" value="1"/>
</dbReference>
<dbReference type="PANTHER" id="PTHR46082">
    <property type="entry name" value="ATP/GTP-BINDING PROTEIN-RELATED"/>
    <property type="match status" value="1"/>
</dbReference>
<dbReference type="Gene3D" id="3.40.50.300">
    <property type="entry name" value="P-loop containing nucleotide triphosphate hydrolases"/>
    <property type="match status" value="1"/>
</dbReference>
<dbReference type="InterPro" id="IPR056884">
    <property type="entry name" value="NPHP3-like_N"/>
</dbReference>
<feature type="repeat" description="WD" evidence="2">
    <location>
        <begin position="1028"/>
        <end position="1059"/>
    </location>
</feature>